<dbReference type="GO" id="GO:0070681">
    <property type="term" value="P:glutaminyl-tRNAGln biosynthesis via transamidation"/>
    <property type="evidence" value="ECO:0007669"/>
    <property type="project" value="TreeGrafter"/>
</dbReference>
<dbReference type="OrthoDB" id="421993at2759"/>
<reference evidence="3 4" key="1">
    <citation type="journal article" name="Sci. Rep.">
        <title>Genome-scale phylogenetic analyses confirm Olpidium as the closest living zoosporic fungus to the non-flagellated, terrestrial fungi.</title>
        <authorList>
            <person name="Chang Y."/>
            <person name="Rochon D."/>
            <person name="Sekimoto S."/>
            <person name="Wang Y."/>
            <person name="Chovatia M."/>
            <person name="Sandor L."/>
            <person name="Salamov A."/>
            <person name="Grigoriev I.V."/>
            <person name="Stajich J.E."/>
            <person name="Spatafora J.W."/>
        </authorList>
    </citation>
    <scope>NUCLEOTIDE SEQUENCE [LARGE SCALE GENOMIC DNA]</scope>
    <source>
        <strain evidence="3">S191</strain>
    </source>
</reference>
<dbReference type="GO" id="GO:0016740">
    <property type="term" value="F:transferase activity"/>
    <property type="evidence" value="ECO:0007669"/>
    <property type="project" value="UniProtKB-KW"/>
</dbReference>
<dbReference type="Gene3D" id="3.90.1300.10">
    <property type="entry name" value="Amidase signature (AS) domain"/>
    <property type="match status" value="1"/>
</dbReference>
<dbReference type="AlphaFoldDB" id="A0A8H7ZZW3"/>
<organism evidence="3 4">
    <name type="scientific">Olpidium bornovanus</name>
    <dbReference type="NCBI Taxonomy" id="278681"/>
    <lineage>
        <taxon>Eukaryota</taxon>
        <taxon>Fungi</taxon>
        <taxon>Fungi incertae sedis</taxon>
        <taxon>Olpidiomycota</taxon>
        <taxon>Olpidiomycotina</taxon>
        <taxon>Olpidiomycetes</taxon>
        <taxon>Olpidiales</taxon>
        <taxon>Olpidiaceae</taxon>
        <taxon>Olpidium</taxon>
    </lineage>
</organism>
<dbReference type="InterPro" id="IPR023631">
    <property type="entry name" value="Amidase_dom"/>
</dbReference>
<dbReference type="SUPFAM" id="SSF75304">
    <property type="entry name" value="Amidase signature (AS) enzymes"/>
    <property type="match status" value="1"/>
</dbReference>
<accession>A0A8H7ZZW3</accession>
<evidence type="ECO:0000313" key="3">
    <source>
        <dbReference type="EMBL" id="KAG5462302.1"/>
    </source>
</evidence>
<feature type="non-terminal residue" evidence="3">
    <location>
        <position position="1"/>
    </location>
</feature>
<feature type="domain" description="Amidase" evidence="2">
    <location>
        <begin position="12"/>
        <end position="323"/>
    </location>
</feature>
<dbReference type="PANTHER" id="PTHR11895:SF7">
    <property type="entry name" value="GLUTAMYL-TRNA(GLN) AMIDOTRANSFERASE SUBUNIT A, MITOCHONDRIAL"/>
    <property type="match status" value="1"/>
</dbReference>
<dbReference type="EMBL" id="JAEFCI010002331">
    <property type="protein sequence ID" value="KAG5462302.1"/>
    <property type="molecule type" value="Genomic_DNA"/>
</dbReference>
<dbReference type="Proteomes" id="UP000673691">
    <property type="component" value="Unassembled WGS sequence"/>
</dbReference>
<dbReference type="InterPro" id="IPR036928">
    <property type="entry name" value="AS_sf"/>
</dbReference>
<dbReference type="GO" id="GO:0032543">
    <property type="term" value="P:mitochondrial translation"/>
    <property type="evidence" value="ECO:0007669"/>
    <property type="project" value="TreeGrafter"/>
</dbReference>
<evidence type="ECO:0000259" key="2">
    <source>
        <dbReference type="Pfam" id="PF01425"/>
    </source>
</evidence>
<dbReference type="InterPro" id="IPR000120">
    <property type="entry name" value="Amidase"/>
</dbReference>
<name>A0A8H7ZZW3_9FUNG</name>
<dbReference type="PANTHER" id="PTHR11895">
    <property type="entry name" value="TRANSAMIDASE"/>
    <property type="match status" value="1"/>
</dbReference>
<dbReference type="GO" id="GO:0030956">
    <property type="term" value="C:glutamyl-tRNA(Gln) amidotransferase complex"/>
    <property type="evidence" value="ECO:0007669"/>
    <property type="project" value="TreeGrafter"/>
</dbReference>
<dbReference type="GO" id="GO:0050567">
    <property type="term" value="F:glutaminyl-tRNA synthase (glutamine-hydrolyzing) activity"/>
    <property type="evidence" value="ECO:0007669"/>
    <property type="project" value="TreeGrafter"/>
</dbReference>
<dbReference type="PROSITE" id="PS00571">
    <property type="entry name" value="AMIDASES"/>
    <property type="match status" value="1"/>
</dbReference>
<gene>
    <name evidence="3" type="ORF">BJ554DRAFT_5393</name>
</gene>
<keyword evidence="4" id="KW-1185">Reference proteome</keyword>
<comment type="caution">
    <text evidence="3">The sequence shown here is derived from an EMBL/GenBank/DDBJ whole genome shotgun (WGS) entry which is preliminary data.</text>
</comment>
<evidence type="ECO:0000313" key="4">
    <source>
        <dbReference type="Proteomes" id="UP000673691"/>
    </source>
</evidence>
<dbReference type="InterPro" id="IPR020556">
    <property type="entry name" value="Amidase_CS"/>
</dbReference>
<comment type="similarity">
    <text evidence="1">Belongs to the amidase family.</text>
</comment>
<dbReference type="Pfam" id="PF01425">
    <property type="entry name" value="Amidase"/>
    <property type="match status" value="1"/>
</dbReference>
<proteinExistence type="inferred from homology"/>
<sequence length="339" mass="35823">ASTSRREIPTLYACLERIRKHNSDINAFTAFLDAQECRAAPRSAVGKRPLDGLPLAVKDNLCTRSLPTSCASNMLRGFVSPFDATAVRLLTDAGAVVVGKTNMDEFGMGSANVYSAYGPAFNPWPLLQGRSFEAVRGLRRVAGGSSGGSAAAVAAGMCASALGSDTGGSVRLPAAYCGVVGLKPSYGLVSRHGLVAYANSMDTVGVIAPDVDLTSKLFELISKHDPLDSTSLSEELRAALPKTDTPAKEGDLSGMRIGIPQEYLVTELSPSVLRAWRDCVGRLRKAGAQVVRVSCPHTRHALGAYYVIAMGEASSNLSRYDGVRYGASRPIALGYVSYR</sequence>
<dbReference type="GO" id="GO:0005739">
    <property type="term" value="C:mitochondrion"/>
    <property type="evidence" value="ECO:0007669"/>
    <property type="project" value="TreeGrafter"/>
</dbReference>
<feature type="non-terminal residue" evidence="3">
    <location>
        <position position="339"/>
    </location>
</feature>
<protein>
    <submittedName>
        <fullName evidence="3">A subunit of glutamyl-tRNA amidotransferase</fullName>
    </submittedName>
</protein>
<evidence type="ECO:0000256" key="1">
    <source>
        <dbReference type="ARBA" id="ARBA00009199"/>
    </source>
</evidence>